<dbReference type="Gene3D" id="1.25.40.10">
    <property type="entry name" value="Tetratricopeptide repeat domain"/>
    <property type="match status" value="3"/>
</dbReference>
<reference evidence="2" key="1">
    <citation type="submission" date="2024-06" db="EMBL/GenBank/DDBJ databases">
        <title>Streptomyces sp. strain HUAS MG91 genome sequences.</title>
        <authorList>
            <person name="Mo P."/>
        </authorList>
    </citation>
    <scope>NUCLEOTIDE SEQUENCE</scope>
    <source>
        <strain evidence="2">HUAS MG91</strain>
    </source>
</reference>
<sequence length="989" mass="109745">MQGESAHVTVVFAGQSESWARWIEHQVRAAGRATALVRWDPLRRPPEPEALTDLLSAPGRLLLVIDDWYERLGSKRFEAWAAALRAALPRYQGRVAAVSVTEQPLPDAVIPLAPVALRGLPPEVARRHVLECADIGAPERLVALDRGPRFPDYKPTVANAPRANRRFLGRAELLERIYDTFRAAGEGITSVVLHGPGGIGKTQLAQEYADRFSGDYDIIWWMGATNRLTAREKFAALAPELGLGTHGELGADVRAVRRALGSTHRPWLLVLDAADAPGKLSDLLPEPDGAHRGHMLITSLDTEWAKHAEAIAVPPFDRTESVAFAARRTTRLTEHDADRLAAAVQDLPLLLDQTTAWLDLNPMADVHDYIRDIEQGEDRIAAVESSDYKQHYQVVWAKLLNTLRQDSPPAWQLLNLLACFSPEVVPVRLLQTTRPGELPPALADLVSEPSSWNSALRKLSEITSMRVEYEEGPRGIQVVRTLRMHRLFHRYVRSVQAPTDAAHNAEVARRVLVSADPRDTASPGNWSRYADLIPHLEPSRALQSRDEDVRGLVLNCIEYLRMRGEHTDGWWLSQQAVEAWREKYGPTDRSLLVAVHQLANNLRSLGRYPEAETVGREVHDRLAGATEGVRPIELIRAKDGLGGTLMALARFDEARALFEDAAARATAELGGEGVPRTLSIRSNLAVAIGLQGHYTQAYAMHRKIYETRVRLLGDKSALTLNSALRTAWMLRLLGQYRDALVIQGHNSRLHRQVLDRTHSQTLEAEHNYALCARREGDLMFARTLMRAVHKKIVGRRGELHPESLLVSCDYAMLLREIGQTQEALELAEATAERYADLYGESHPYAIGCRDNVATVLRQRGDLGAACRMSEETAREMTRAVGATHPWAVGCAKNAMTALAATGQYEAAGRTGRAALASAAVTLGESHVLTISLRVGLSGTLREVGEEAEANELYRQAADRLVQLLGPDHQQSRYILEQRLPYWDFEPQPI</sequence>
<dbReference type="NCBIfam" id="NF040586">
    <property type="entry name" value="FxSxx_TPR"/>
    <property type="match status" value="1"/>
</dbReference>
<dbReference type="PANTHER" id="PTHR46082:SF6">
    <property type="entry name" value="AAA+ ATPASE DOMAIN-CONTAINING PROTEIN-RELATED"/>
    <property type="match status" value="1"/>
</dbReference>
<proteinExistence type="predicted"/>
<dbReference type="SUPFAM" id="SSF48452">
    <property type="entry name" value="TPR-like"/>
    <property type="match status" value="2"/>
</dbReference>
<accession>A0AAU8IZK0</accession>
<dbReference type="KEGG" id="stac:ABII15_25925"/>
<evidence type="ECO:0000313" key="2">
    <source>
        <dbReference type="EMBL" id="XCJ73187.1"/>
    </source>
</evidence>
<evidence type="ECO:0000259" key="1">
    <source>
        <dbReference type="Pfam" id="PF13191"/>
    </source>
</evidence>
<dbReference type="Pfam" id="PF13191">
    <property type="entry name" value="AAA_16"/>
    <property type="match status" value="1"/>
</dbReference>
<dbReference type="InterPro" id="IPR053137">
    <property type="entry name" value="NLR-like"/>
</dbReference>
<dbReference type="AlphaFoldDB" id="A0AAU8IZK0"/>
<dbReference type="InterPro" id="IPR027417">
    <property type="entry name" value="P-loop_NTPase"/>
</dbReference>
<name>A0AAU8IZK0_9ACTN</name>
<dbReference type="InterPro" id="IPR011990">
    <property type="entry name" value="TPR-like_helical_dom_sf"/>
</dbReference>
<dbReference type="SUPFAM" id="SSF52540">
    <property type="entry name" value="P-loop containing nucleoside triphosphate hydrolases"/>
    <property type="match status" value="1"/>
</dbReference>
<dbReference type="EMBL" id="CP159534">
    <property type="protein sequence ID" value="XCJ73187.1"/>
    <property type="molecule type" value="Genomic_DNA"/>
</dbReference>
<gene>
    <name evidence="2" type="primary">fxsT</name>
    <name evidence="2" type="ORF">ABII15_25925</name>
</gene>
<protein>
    <submittedName>
        <fullName evidence="2">FxSxx-COOH system tetratricopeptide repeat protein</fullName>
    </submittedName>
</protein>
<dbReference type="PANTHER" id="PTHR46082">
    <property type="entry name" value="ATP/GTP-BINDING PROTEIN-RELATED"/>
    <property type="match status" value="1"/>
</dbReference>
<dbReference type="InterPro" id="IPR041664">
    <property type="entry name" value="AAA_16"/>
</dbReference>
<feature type="domain" description="Orc1-like AAA ATPase" evidence="1">
    <location>
        <begin position="166"/>
        <end position="275"/>
    </location>
</feature>
<dbReference type="Gene3D" id="3.40.50.300">
    <property type="entry name" value="P-loop containing nucleotide triphosphate hydrolases"/>
    <property type="match status" value="1"/>
</dbReference>
<organism evidence="2">
    <name type="scientific">Streptomyces tabacisoli</name>
    <dbReference type="NCBI Taxonomy" id="3156398"/>
    <lineage>
        <taxon>Bacteria</taxon>
        <taxon>Bacillati</taxon>
        <taxon>Actinomycetota</taxon>
        <taxon>Actinomycetes</taxon>
        <taxon>Kitasatosporales</taxon>
        <taxon>Streptomycetaceae</taxon>
        <taxon>Streptomyces</taxon>
    </lineage>
</organism>
<dbReference type="Pfam" id="PF13374">
    <property type="entry name" value="TPR_10"/>
    <property type="match status" value="5"/>
</dbReference>
<dbReference type="RefSeq" id="WP_353944682.1">
    <property type="nucleotide sequence ID" value="NZ_CP159534.1"/>
</dbReference>